<dbReference type="Pfam" id="PF14279">
    <property type="entry name" value="HNH_5"/>
    <property type="match status" value="1"/>
</dbReference>
<evidence type="ECO:0000259" key="1">
    <source>
        <dbReference type="SMART" id="SM00507"/>
    </source>
</evidence>
<dbReference type="Gene3D" id="1.10.30.50">
    <property type="match status" value="1"/>
</dbReference>
<name>A0A0F9A7Q7_9ZZZZ</name>
<evidence type="ECO:0000313" key="2">
    <source>
        <dbReference type="EMBL" id="KKL05599.1"/>
    </source>
</evidence>
<gene>
    <name evidence="2" type="ORF">LCGC14_2604420</name>
</gene>
<dbReference type="InterPro" id="IPR003615">
    <property type="entry name" value="HNH_nuc"/>
</dbReference>
<feature type="domain" description="HNH nuclease" evidence="1">
    <location>
        <begin position="115"/>
        <end position="166"/>
    </location>
</feature>
<dbReference type="AlphaFoldDB" id="A0A0F9A7Q7"/>
<comment type="caution">
    <text evidence="2">The sequence shown here is derived from an EMBL/GenBank/DDBJ whole genome shotgun (WGS) entry which is preliminary data.</text>
</comment>
<dbReference type="InterPro" id="IPR052892">
    <property type="entry name" value="NA-targeting_endonuclease"/>
</dbReference>
<dbReference type="InterPro" id="IPR029471">
    <property type="entry name" value="HNH_5"/>
</dbReference>
<dbReference type="SMART" id="SM00507">
    <property type="entry name" value="HNHc"/>
    <property type="match status" value="1"/>
</dbReference>
<dbReference type="EMBL" id="LAZR01044047">
    <property type="protein sequence ID" value="KKL05599.1"/>
    <property type="molecule type" value="Genomic_DNA"/>
</dbReference>
<protein>
    <recommendedName>
        <fullName evidence="1">HNH nuclease domain-containing protein</fullName>
    </recommendedName>
</protein>
<sequence length="175" mass="20696">MNQRRKCSILACEHSHHARGLCNTHYNRRRREAAPEQKREYDRRRYKANREQFCTYSRQYYAANRKQNLESQSLWREAHPDYQWEWSNEHPEARAAIMHNYQHRKRANGGTFTRAAWEHLKVLFGHCCAYCGTSDENLTQDHVIPISRGGWHFSGNIVPACRSCNSQKNASMLSI</sequence>
<organism evidence="2">
    <name type="scientific">marine sediment metagenome</name>
    <dbReference type="NCBI Taxonomy" id="412755"/>
    <lineage>
        <taxon>unclassified sequences</taxon>
        <taxon>metagenomes</taxon>
        <taxon>ecological metagenomes</taxon>
    </lineage>
</organism>
<proteinExistence type="predicted"/>
<dbReference type="CDD" id="cd00085">
    <property type="entry name" value="HNHc"/>
    <property type="match status" value="1"/>
</dbReference>
<reference evidence="2" key="1">
    <citation type="journal article" date="2015" name="Nature">
        <title>Complex archaea that bridge the gap between prokaryotes and eukaryotes.</title>
        <authorList>
            <person name="Spang A."/>
            <person name="Saw J.H."/>
            <person name="Jorgensen S.L."/>
            <person name="Zaremba-Niedzwiedzka K."/>
            <person name="Martijn J."/>
            <person name="Lind A.E."/>
            <person name="van Eijk R."/>
            <person name="Schleper C."/>
            <person name="Guy L."/>
            <person name="Ettema T.J."/>
        </authorList>
    </citation>
    <scope>NUCLEOTIDE SEQUENCE</scope>
</reference>
<accession>A0A0F9A7Q7</accession>
<dbReference type="PANTHER" id="PTHR33877:SF1">
    <property type="entry name" value="TYPE IV METHYL-DIRECTED RESTRICTION ENZYME ECOKMCRA"/>
    <property type="match status" value="1"/>
</dbReference>
<dbReference type="PANTHER" id="PTHR33877">
    <property type="entry name" value="SLL1193 PROTEIN"/>
    <property type="match status" value="1"/>
</dbReference>